<dbReference type="InterPro" id="IPR013830">
    <property type="entry name" value="SGNH_hydro"/>
</dbReference>
<dbReference type="EMBL" id="JBFAIH010000003">
    <property type="protein sequence ID" value="MEV0362539.1"/>
    <property type="molecule type" value="Genomic_DNA"/>
</dbReference>
<proteinExistence type="predicted"/>
<dbReference type="RefSeq" id="WP_357975237.1">
    <property type="nucleotide sequence ID" value="NZ_JBFAIH010000003.1"/>
</dbReference>
<comment type="caution">
    <text evidence="2">The sequence shown here is derived from an EMBL/GenBank/DDBJ whole genome shotgun (WGS) entry which is preliminary data.</text>
</comment>
<evidence type="ECO:0000259" key="1">
    <source>
        <dbReference type="Pfam" id="PF13472"/>
    </source>
</evidence>
<accession>A0ABV3F4B1</accession>
<feature type="domain" description="SGNH hydrolase-type esterase" evidence="1">
    <location>
        <begin position="12"/>
        <end position="200"/>
    </location>
</feature>
<organism evidence="2 3">
    <name type="scientific">Nocardia fusca</name>
    <dbReference type="NCBI Taxonomy" id="941183"/>
    <lineage>
        <taxon>Bacteria</taxon>
        <taxon>Bacillati</taxon>
        <taxon>Actinomycetota</taxon>
        <taxon>Actinomycetes</taxon>
        <taxon>Mycobacteriales</taxon>
        <taxon>Nocardiaceae</taxon>
        <taxon>Nocardia</taxon>
    </lineage>
</organism>
<keyword evidence="3" id="KW-1185">Reference proteome</keyword>
<dbReference type="SUPFAM" id="SSF52266">
    <property type="entry name" value="SGNH hydrolase"/>
    <property type="match status" value="1"/>
</dbReference>
<dbReference type="Pfam" id="PF13472">
    <property type="entry name" value="Lipase_GDSL_2"/>
    <property type="match status" value="1"/>
</dbReference>
<name>A0ABV3F4B1_9NOCA</name>
<evidence type="ECO:0000313" key="2">
    <source>
        <dbReference type="EMBL" id="MEV0362539.1"/>
    </source>
</evidence>
<sequence length="232" mass="25279">MIVNPAAFTVLCFGDSNTFGQPSEESGRWPADVRWTGRLQQFLGAGYAIIEEGLGGRTTDLDDPDRDDRNGRNYFQPCLRSHSPLDMVVIMLGNNDLKTKFGRETDAVAAALEGYIDNVERTAWTRTGGVPAVLLVSPIHLDPDQPGFAERSSEYDADSVRKSRELGAAIRRVASKRQALFLDAATVACPGDDGTHLSRDSHERLATLIAQKIGAAGLTNMPDPYRPDGYTP</sequence>
<reference evidence="2 3" key="1">
    <citation type="submission" date="2024-06" db="EMBL/GenBank/DDBJ databases">
        <title>The Natural Products Discovery Center: Release of the First 8490 Sequenced Strains for Exploring Actinobacteria Biosynthetic Diversity.</title>
        <authorList>
            <person name="Kalkreuter E."/>
            <person name="Kautsar S.A."/>
            <person name="Yang D."/>
            <person name="Bader C.D."/>
            <person name="Teijaro C.N."/>
            <person name="Fluegel L."/>
            <person name="Davis C.M."/>
            <person name="Simpson J.R."/>
            <person name="Lauterbach L."/>
            <person name="Steele A.D."/>
            <person name="Gui C."/>
            <person name="Meng S."/>
            <person name="Li G."/>
            <person name="Viehrig K."/>
            <person name="Ye F."/>
            <person name="Su P."/>
            <person name="Kiefer A.F."/>
            <person name="Nichols A."/>
            <person name="Cepeda A.J."/>
            <person name="Yan W."/>
            <person name="Fan B."/>
            <person name="Jiang Y."/>
            <person name="Adhikari A."/>
            <person name="Zheng C.-J."/>
            <person name="Schuster L."/>
            <person name="Cowan T.M."/>
            <person name="Smanski M.J."/>
            <person name="Chevrette M.G."/>
            <person name="De Carvalho L.P.S."/>
            <person name="Shen B."/>
        </authorList>
    </citation>
    <scope>NUCLEOTIDE SEQUENCE [LARGE SCALE GENOMIC DNA]</scope>
    <source>
        <strain evidence="2 3">NPDC050671</strain>
    </source>
</reference>
<gene>
    <name evidence="2" type="ORF">AB0H72_07530</name>
</gene>
<dbReference type="Proteomes" id="UP001551658">
    <property type="component" value="Unassembled WGS sequence"/>
</dbReference>
<dbReference type="Gene3D" id="3.40.50.1110">
    <property type="entry name" value="SGNH hydrolase"/>
    <property type="match status" value="1"/>
</dbReference>
<dbReference type="InterPro" id="IPR036514">
    <property type="entry name" value="SGNH_hydro_sf"/>
</dbReference>
<evidence type="ECO:0000313" key="3">
    <source>
        <dbReference type="Proteomes" id="UP001551658"/>
    </source>
</evidence>
<protein>
    <submittedName>
        <fullName evidence="2">GDSL-type esterase/lipase family protein</fullName>
    </submittedName>
</protein>